<evidence type="ECO:0000313" key="3">
    <source>
        <dbReference type="Proteomes" id="UP000175691"/>
    </source>
</evidence>
<evidence type="ECO:0000313" key="2">
    <source>
        <dbReference type="EMBL" id="OFC69722.1"/>
    </source>
</evidence>
<comment type="caution">
    <text evidence="2">The sequence shown here is derived from an EMBL/GenBank/DDBJ whole genome shotgun (WGS) entry which is preliminary data.</text>
</comment>
<protein>
    <submittedName>
        <fullName evidence="2">Pilus assembly protein PilP</fullName>
    </submittedName>
</protein>
<dbReference type="Pfam" id="PF04351">
    <property type="entry name" value="PilP"/>
    <property type="match status" value="1"/>
</dbReference>
<dbReference type="Gene3D" id="2.30.30.830">
    <property type="match status" value="1"/>
</dbReference>
<organism evidence="2 3">
    <name type="scientific">Alteromonas confluentis</name>
    <dbReference type="NCBI Taxonomy" id="1656094"/>
    <lineage>
        <taxon>Bacteria</taxon>
        <taxon>Pseudomonadati</taxon>
        <taxon>Pseudomonadota</taxon>
        <taxon>Gammaproteobacteria</taxon>
        <taxon>Alteromonadales</taxon>
        <taxon>Alteromonadaceae</taxon>
        <taxon>Alteromonas/Salinimonas group</taxon>
        <taxon>Alteromonas</taxon>
    </lineage>
</organism>
<feature type="signal peptide" evidence="1">
    <location>
        <begin position="1"/>
        <end position="20"/>
    </location>
</feature>
<proteinExistence type="predicted"/>
<dbReference type="EMBL" id="MDHN01000037">
    <property type="protein sequence ID" value="OFC69722.1"/>
    <property type="molecule type" value="Genomic_DNA"/>
</dbReference>
<dbReference type="Proteomes" id="UP000175691">
    <property type="component" value="Unassembled WGS sequence"/>
</dbReference>
<keyword evidence="3" id="KW-1185">Reference proteome</keyword>
<dbReference type="AlphaFoldDB" id="A0A1E7Z8E7"/>
<feature type="chain" id="PRO_5009209494" evidence="1">
    <location>
        <begin position="21"/>
        <end position="183"/>
    </location>
</feature>
<dbReference type="PIRSF" id="PIRSF016481">
    <property type="entry name" value="Pilus_assembly_PilP"/>
    <property type="match status" value="1"/>
</dbReference>
<dbReference type="STRING" id="1656094.BFC18_16785"/>
<name>A0A1E7Z8E7_9ALTE</name>
<dbReference type="OrthoDB" id="5296580at2"/>
<dbReference type="RefSeq" id="WP_070126520.1">
    <property type="nucleotide sequence ID" value="NZ_MDHN01000037.1"/>
</dbReference>
<sequence>MNRKVQRVIFLTLSLGLVSACSPRIDDLIAYTQQVKATTTAVVEPYPEFNQQPAFEYTASSFRSPFARPVDRSSPVVQTTNNNCLQPDFERKKEPLEKYGLDSLTLSGTFSTQGIRWVLFKTNEGNLLKGRVGSHLGLFFGKITSINDESIIIEQLLPDGTGCWQREKTTLSMNSSAGDNNNV</sequence>
<gene>
    <name evidence="2" type="ORF">BFC18_16785</name>
</gene>
<evidence type="ECO:0000256" key="1">
    <source>
        <dbReference type="SAM" id="SignalP"/>
    </source>
</evidence>
<reference evidence="2 3" key="1">
    <citation type="submission" date="2016-08" db="EMBL/GenBank/DDBJ databases">
        <authorList>
            <person name="Seilhamer J.J."/>
        </authorList>
    </citation>
    <scope>NUCLEOTIDE SEQUENCE [LARGE SCALE GENOMIC DNA]</scope>
    <source>
        <strain evidence="2 3">KCTC 42603</strain>
    </source>
</reference>
<accession>A0A1E7Z8E7</accession>
<dbReference type="InterPro" id="IPR007446">
    <property type="entry name" value="PilP"/>
</dbReference>
<keyword evidence="1" id="KW-0732">Signal</keyword>
<dbReference type="PROSITE" id="PS51257">
    <property type="entry name" value="PROKAR_LIPOPROTEIN"/>
    <property type="match status" value="1"/>
</dbReference>